<dbReference type="Proteomes" id="UP000523821">
    <property type="component" value="Unassembled WGS sequence"/>
</dbReference>
<dbReference type="Pfam" id="PF04228">
    <property type="entry name" value="Zn_peptidase"/>
    <property type="match status" value="1"/>
</dbReference>
<evidence type="ECO:0000256" key="3">
    <source>
        <dbReference type="ARBA" id="ARBA00022989"/>
    </source>
</evidence>
<feature type="transmembrane region" description="Helical" evidence="6">
    <location>
        <begin position="49"/>
        <end position="68"/>
    </location>
</feature>
<sequence>MEWRGRRQSSNIEDRRGGGFGGGMRMPGGFGGRGGGFRIPMGRSSGGRMGGGSIVTLVIVLGILWMAGINPLQLLGSMSDGGGGPAGSAIERPNVAGRTAPPRDEAGQFVATVLADTEDVWSRIFAANGETYQKPTLVLFENQTQSGCGFASAATGPFYCPVDRKVYIDLAFYDELRRRFEVPGDFAQAYVLAHEVGHHVQNLTGILPRFEAARQRMSETEANAYSVRVELQADCYAGIWAHDTEQQGFVEAGDIDEALNAATQIGDDAIQKRMQGYVVPETFNHGTSEQRRSWFRRGYQSGDPQQCDTINADRV</sequence>
<comment type="subcellular location">
    <subcellularLocation>
        <location evidence="1">Membrane</location>
        <topology evidence="1">Single-pass membrane protein</topology>
    </subcellularLocation>
</comment>
<evidence type="ECO:0000313" key="8">
    <source>
        <dbReference type="Proteomes" id="UP000523821"/>
    </source>
</evidence>
<dbReference type="RefSeq" id="WP_183855001.1">
    <property type="nucleotide sequence ID" value="NZ_JACHOO010000003.1"/>
</dbReference>
<dbReference type="PANTHER" id="PTHR30168:SF0">
    <property type="entry name" value="INNER MEMBRANE PROTEIN"/>
    <property type="match status" value="1"/>
</dbReference>
<keyword evidence="2 6" id="KW-0812">Transmembrane</keyword>
<evidence type="ECO:0000256" key="2">
    <source>
        <dbReference type="ARBA" id="ARBA00022692"/>
    </source>
</evidence>
<proteinExistence type="predicted"/>
<dbReference type="EMBL" id="JACHOO010000003">
    <property type="protein sequence ID" value="MBB5752837.1"/>
    <property type="molecule type" value="Genomic_DNA"/>
</dbReference>
<protein>
    <recommendedName>
        <fullName evidence="9">Flagellar biosynthesis protein FlgM</fullName>
    </recommendedName>
</protein>
<keyword evidence="3 6" id="KW-1133">Transmembrane helix</keyword>
<evidence type="ECO:0000256" key="1">
    <source>
        <dbReference type="ARBA" id="ARBA00004167"/>
    </source>
</evidence>
<evidence type="ECO:0000313" key="7">
    <source>
        <dbReference type="EMBL" id="MBB5752837.1"/>
    </source>
</evidence>
<accession>A0A7W9FLF7</accession>
<dbReference type="GO" id="GO:0016020">
    <property type="term" value="C:membrane"/>
    <property type="evidence" value="ECO:0007669"/>
    <property type="project" value="UniProtKB-SubCell"/>
</dbReference>
<evidence type="ECO:0000256" key="4">
    <source>
        <dbReference type="ARBA" id="ARBA00023136"/>
    </source>
</evidence>
<organism evidence="7 8">
    <name type="scientific">Prosthecomicrobium pneumaticum</name>
    <dbReference type="NCBI Taxonomy" id="81895"/>
    <lineage>
        <taxon>Bacteria</taxon>
        <taxon>Pseudomonadati</taxon>
        <taxon>Pseudomonadota</taxon>
        <taxon>Alphaproteobacteria</taxon>
        <taxon>Hyphomicrobiales</taxon>
        <taxon>Kaistiaceae</taxon>
        <taxon>Prosthecomicrobium</taxon>
    </lineage>
</organism>
<evidence type="ECO:0000256" key="6">
    <source>
        <dbReference type="SAM" id="Phobius"/>
    </source>
</evidence>
<feature type="region of interest" description="Disordered" evidence="5">
    <location>
        <begin position="1"/>
        <end position="26"/>
    </location>
</feature>
<keyword evidence="8" id="KW-1185">Reference proteome</keyword>
<reference evidence="7 8" key="1">
    <citation type="submission" date="2020-08" db="EMBL/GenBank/DDBJ databases">
        <title>Genomic Encyclopedia of Type Strains, Phase IV (KMG-IV): sequencing the most valuable type-strain genomes for metagenomic binning, comparative biology and taxonomic classification.</title>
        <authorList>
            <person name="Goeker M."/>
        </authorList>
    </citation>
    <scope>NUCLEOTIDE SEQUENCE [LARGE SCALE GENOMIC DNA]</scope>
    <source>
        <strain evidence="7 8">DSM 16268</strain>
    </source>
</reference>
<dbReference type="PANTHER" id="PTHR30168">
    <property type="entry name" value="PUTATIVE MEMBRANE PROTEIN YPFJ"/>
    <property type="match status" value="1"/>
</dbReference>
<evidence type="ECO:0008006" key="9">
    <source>
        <dbReference type="Google" id="ProtNLM"/>
    </source>
</evidence>
<comment type="caution">
    <text evidence="7">The sequence shown here is derived from an EMBL/GenBank/DDBJ whole genome shotgun (WGS) entry which is preliminary data.</text>
</comment>
<evidence type="ECO:0000256" key="5">
    <source>
        <dbReference type="SAM" id="MobiDB-lite"/>
    </source>
</evidence>
<gene>
    <name evidence="7" type="ORF">GGQ63_001891</name>
</gene>
<dbReference type="AlphaFoldDB" id="A0A7W9FLF7"/>
<dbReference type="InterPro" id="IPR007343">
    <property type="entry name" value="Uncharacterised_pept_Zn_put"/>
</dbReference>
<keyword evidence="4 6" id="KW-0472">Membrane</keyword>
<name>A0A7W9FLF7_9HYPH</name>